<name>A0A3B1AU76_9ZZZZ</name>
<dbReference type="AlphaFoldDB" id="A0A3B1AU76"/>
<evidence type="ECO:0000313" key="1">
    <source>
        <dbReference type="EMBL" id="VAW97554.1"/>
    </source>
</evidence>
<protein>
    <submittedName>
        <fullName evidence="1">Energy-dependent translational throttle protein EttA</fullName>
    </submittedName>
</protein>
<gene>
    <name evidence="1" type="ORF">MNBD_GAMMA19-831</name>
</gene>
<proteinExistence type="predicted"/>
<sequence length="40" mass="4815">SDSEVVWFEGNYADYEADRKRRLGTDADQPHRIKYKKLTR</sequence>
<feature type="non-terminal residue" evidence="1">
    <location>
        <position position="1"/>
    </location>
</feature>
<organism evidence="1">
    <name type="scientific">hydrothermal vent metagenome</name>
    <dbReference type="NCBI Taxonomy" id="652676"/>
    <lineage>
        <taxon>unclassified sequences</taxon>
        <taxon>metagenomes</taxon>
        <taxon>ecological metagenomes</taxon>
    </lineage>
</organism>
<dbReference type="EMBL" id="UOFV01000118">
    <property type="protein sequence ID" value="VAW97554.1"/>
    <property type="molecule type" value="Genomic_DNA"/>
</dbReference>
<reference evidence="1" key="1">
    <citation type="submission" date="2018-06" db="EMBL/GenBank/DDBJ databases">
        <authorList>
            <person name="Zhirakovskaya E."/>
        </authorList>
    </citation>
    <scope>NUCLEOTIDE SEQUENCE</scope>
</reference>
<accession>A0A3B1AU76</accession>